<dbReference type="PANTHER" id="PTHR34040:SF2">
    <property type="entry name" value="FLAGELLAR BIOSYNTHETIC PROTEIN FLIQ"/>
    <property type="match status" value="1"/>
</dbReference>
<dbReference type="AlphaFoldDB" id="A0A3N0UZG9"/>
<dbReference type="PRINTS" id="PR00952">
    <property type="entry name" value="TYPE3IMQPROT"/>
</dbReference>
<evidence type="ECO:0000256" key="1">
    <source>
        <dbReference type="ARBA" id="ARBA00004651"/>
    </source>
</evidence>
<evidence type="ECO:0000256" key="7">
    <source>
        <dbReference type="ARBA" id="ARBA00023136"/>
    </source>
</evidence>
<accession>A0A3N0UZG9</accession>
<dbReference type="Pfam" id="PF01313">
    <property type="entry name" value="Bac_export_3"/>
    <property type="match status" value="1"/>
</dbReference>
<dbReference type="GO" id="GO:0005886">
    <property type="term" value="C:plasma membrane"/>
    <property type="evidence" value="ECO:0007669"/>
    <property type="project" value="UniProtKB-SubCell"/>
</dbReference>
<evidence type="ECO:0000313" key="11">
    <source>
        <dbReference type="Proteomes" id="UP000275137"/>
    </source>
</evidence>
<organism evidence="10 11">
    <name type="scientific">Pseudomethylobacillus aquaticus</name>
    <dbReference type="NCBI Taxonomy" id="2676064"/>
    <lineage>
        <taxon>Bacteria</taxon>
        <taxon>Pseudomonadati</taxon>
        <taxon>Pseudomonadota</taxon>
        <taxon>Betaproteobacteria</taxon>
        <taxon>Nitrosomonadales</taxon>
        <taxon>Methylophilaceae</taxon>
        <taxon>Pseudomethylobacillus</taxon>
    </lineage>
</organism>
<dbReference type="Proteomes" id="UP000275137">
    <property type="component" value="Unassembled WGS sequence"/>
</dbReference>
<evidence type="ECO:0000313" key="10">
    <source>
        <dbReference type="EMBL" id="ROH85937.1"/>
    </source>
</evidence>
<dbReference type="GO" id="GO:0044780">
    <property type="term" value="P:bacterial-type flagellum assembly"/>
    <property type="evidence" value="ECO:0007669"/>
    <property type="project" value="InterPro"/>
</dbReference>
<keyword evidence="4 9" id="KW-1003">Cell membrane</keyword>
<evidence type="ECO:0000256" key="2">
    <source>
        <dbReference type="ARBA" id="ARBA00006156"/>
    </source>
</evidence>
<comment type="function">
    <text evidence="9">Role in flagellar biosynthesis.</text>
</comment>
<dbReference type="NCBIfam" id="TIGR01402">
    <property type="entry name" value="fliQ"/>
    <property type="match status" value="1"/>
</dbReference>
<keyword evidence="10" id="KW-0282">Flagellum</keyword>
<comment type="similarity">
    <text evidence="2 9">Belongs to the FliQ/MopD/SpaQ family.</text>
</comment>
<comment type="caution">
    <text evidence="10">The sequence shown here is derived from an EMBL/GenBank/DDBJ whole genome shotgun (WGS) entry which is preliminary data.</text>
</comment>
<keyword evidence="11" id="KW-1185">Reference proteome</keyword>
<keyword evidence="5 9" id="KW-0812">Transmembrane</keyword>
<sequence>MTSDAALQLVSHMFWVGLLIMAPLLFVVMVVGILVSIFQVVTQIQEMSLSFIPKIVTVVLVLQIFGPWMLKLLVNYSASVIAGIPGYF</sequence>
<keyword evidence="6 9" id="KW-1133">Transmembrane helix</keyword>
<dbReference type="PANTHER" id="PTHR34040">
    <property type="entry name" value="FLAGELLAR BIOSYNTHETIC PROTEIN FLIQ"/>
    <property type="match status" value="1"/>
</dbReference>
<protein>
    <recommendedName>
        <fullName evidence="3 9">Flagellar biosynthetic protein FliQ</fullName>
    </recommendedName>
</protein>
<dbReference type="InterPro" id="IPR006305">
    <property type="entry name" value="FliQ"/>
</dbReference>
<feature type="transmembrane region" description="Helical" evidence="9">
    <location>
        <begin position="12"/>
        <end position="39"/>
    </location>
</feature>
<evidence type="ECO:0000256" key="8">
    <source>
        <dbReference type="ARBA" id="ARBA00023143"/>
    </source>
</evidence>
<comment type="subcellular location">
    <subcellularLocation>
        <location evidence="1 9">Cell membrane</location>
        <topology evidence="1">Multi-pass membrane protein</topology>
    </subcellularLocation>
    <subcellularLocation>
        <location evidence="9">Bacterial flagellum basal body</location>
    </subcellularLocation>
</comment>
<evidence type="ECO:0000256" key="9">
    <source>
        <dbReference type="RuleBase" id="RU364090"/>
    </source>
</evidence>
<dbReference type="GO" id="GO:0009425">
    <property type="term" value="C:bacterial-type flagellum basal body"/>
    <property type="evidence" value="ECO:0007669"/>
    <property type="project" value="UniProtKB-SubCell"/>
</dbReference>
<feature type="transmembrane region" description="Helical" evidence="9">
    <location>
        <begin position="51"/>
        <end position="70"/>
    </location>
</feature>
<reference evidence="10 11" key="1">
    <citation type="submission" date="2018-10" db="EMBL/GenBank/DDBJ databases">
        <authorList>
            <person name="Chen W.-M."/>
        </authorList>
    </citation>
    <scope>NUCLEOTIDE SEQUENCE [LARGE SCALE GENOMIC DNA]</scope>
    <source>
        <strain evidence="10 11">H-5</strain>
    </source>
</reference>
<proteinExistence type="inferred from homology"/>
<name>A0A3N0UZG9_9PROT</name>
<dbReference type="InterPro" id="IPR002191">
    <property type="entry name" value="Bac_export_3"/>
</dbReference>
<dbReference type="GO" id="GO:0009306">
    <property type="term" value="P:protein secretion"/>
    <property type="evidence" value="ECO:0007669"/>
    <property type="project" value="InterPro"/>
</dbReference>
<keyword evidence="10" id="KW-0969">Cilium</keyword>
<evidence type="ECO:0000256" key="5">
    <source>
        <dbReference type="ARBA" id="ARBA00022692"/>
    </source>
</evidence>
<dbReference type="RefSeq" id="WP_123237709.1">
    <property type="nucleotide sequence ID" value="NZ_RJVP01000004.1"/>
</dbReference>
<evidence type="ECO:0000256" key="3">
    <source>
        <dbReference type="ARBA" id="ARBA00021718"/>
    </source>
</evidence>
<gene>
    <name evidence="9 10" type="primary">fliQ</name>
    <name evidence="10" type="ORF">ED236_09165</name>
</gene>
<evidence type="ECO:0000256" key="6">
    <source>
        <dbReference type="ARBA" id="ARBA00022989"/>
    </source>
</evidence>
<keyword evidence="8 9" id="KW-0975">Bacterial flagellum</keyword>
<keyword evidence="7 9" id="KW-0472">Membrane</keyword>
<keyword evidence="10" id="KW-0966">Cell projection</keyword>
<dbReference type="PIRSF" id="PIRSF004669">
    <property type="entry name" value="FliQ"/>
    <property type="match status" value="1"/>
</dbReference>
<dbReference type="EMBL" id="RJVP01000004">
    <property type="protein sequence ID" value="ROH85937.1"/>
    <property type="molecule type" value="Genomic_DNA"/>
</dbReference>
<evidence type="ECO:0000256" key="4">
    <source>
        <dbReference type="ARBA" id="ARBA00022475"/>
    </source>
</evidence>